<protein>
    <submittedName>
        <fullName evidence="1">HNH endonuclease</fullName>
    </submittedName>
</protein>
<dbReference type="Proteomes" id="UP000285655">
    <property type="component" value="Unassembled WGS sequence"/>
</dbReference>
<gene>
    <name evidence="1" type="ORF">C4544_02295</name>
</gene>
<keyword evidence="1" id="KW-0540">Nuclease</keyword>
<dbReference type="GO" id="GO:0004519">
    <property type="term" value="F:endonuclease activity"/>
    <property type="evidence" value="ECO:0007669"/>
    <property type="project" value="UniProtKB-KW"/>
</dbReference>
<dbReference type="AlphaFoldDB" id="A0A419DEN5"/>
<proteinExistence type="predicted"/>
<keyword evidence="1" id="KW-0255">Endonuclease</keyword>
<reference evidence="1 2" key="1">
    <citation type="journal article" date="2017" name="ISME J.">
        <title>Energy and carbon metabolisms in a deep terrestrial subsurface fluid microbial community.</title>
        <authorList>
            <person name="Momper L."/>
            <person name="Jungbluth S.P."/>
            <person name="Lee M.D."/>
            <person name="Amend J.P."/>
        </authorList>
    </citation>
    <scope>NUCLEOTIDE SEQUENCE [LARGE SCALE GENOMIC DNA]</scope>
    <source>
        <strain evidence="1">SURF_29</strain>
    </source>
</reference>
<accession>A0A419DEN5</accession>
<organism evidence="1 2">
    <name type="scientific">candidate division WS5 bacterium</name>
    <dbReference type="NCBI Taxonomy" id="2093353"/>
    <lineage>
        <taxon>Bacteria</taxon>
        <taxon>candidate division WS5</taxon>
    </lineage>
</organism>
<sequence length="115" mass="13555">MLMKKRIKFFRSKFNSHLRSGKEQNMKTQKFTAQEIAAVWSRGRIVIGNDPKIWRKDICGAWIKWDRYGNRDSLYGWEVDHMNPSGGDSIVNLQPLQWENNLAKSDGRIKCVRRD</sequence>
<dbReference type="EMBL" id="QZJW01000017">
    <property type="protein sequence ID" value="RJO61542.1"/>
    <property type="molecule type" value="Genomic_DNA"/>
</dbReference>
<evidence type="ECO:0000313" key="2">
    <source>
        <dbReference type="Proteomes" id="UP000285655"/>
    </source>
</evidence>
<evidence type="ECO:0000313" key="1">
    <source>
        <dbReference type="EMBL" id="RJO61542.1"/>
    </source>
</evidence>
<name>A0A419DEN5_9BACT</name>
<comment type="caution">
    <text evidence="1">The sequence shown here is derived from an EMBL/GenBank/DDBJ whole genome shotgun (WGS) entry which is preliminary data.</text>
</comment>
<keyword evidence="1" id="KW-0378">Hydrolase</keyword>